<dbReference type="EMBL" id="AFWI01000192">
    <property type="protein sequence ID" value="EGU49013.1"/>
    <property type="molecule type" value="Genomic_DNA"/>
</dbReference>
<evidence type="ECO:0000313" key="1">
    <source>
        <dbReference type="EMBL" id="EGU49013.1"/>
    </source>
</evidence>
<reference evidence="1 2" key="1">
    <citation type="journal article" date="2012" name="Int. J. Syst. Evol. Microbiol.">
        <title>Vibrio caribbeanicus sp. nov., isolated from the marine sponge Scleritoderma cyanea.</title>
        <authorList>
            <person name="Hoffmann M."/>
            <person name="Monday S.R."/>
            <person name="Allard M.W."/>
            <person name="Strain E.A."/>
            <person name="Whittaker P."/>
            <person name="Naum M."/>
            <person name="McCarthy P.J."/>
            <person name="Lopez J.V."/>
            <person name="Fischer M."/>
            <person name="Brown E.W."/>
        </authorList>
    </citation>
    <scope>NUCLEOTIDE SEQUENCE [LARGE SCALE GENOMIC DNA]</scope>
    <source>
        <strain evidence="1 2">ATCC 19109</strain>
    </source>
</reference>
<evidence type="ECO:0008006" key="3">
    <source>
        <dbReference type="Google" id="ProtNLM"/>
    </source>
</evidence>
<protein>
    <recommendedName>
        <fullName evidence="3">Transposase</fullName>
    </recommendedName>
</protein>
<sequence>MVVVDKVKVGLATTGTLNKAKSMIGLGLNRLFTLHP</sequence>
<comment type="caution">
    <text evidence="1">The sequence shown here is derived from an EMBL/GenBank/DDBJ whole genome shotgun (WGS) entry which is preliminary data.</text>
</comment>
<dbReference type="Proteomes" id="UP000003836">
    <property type="component" value="Unassembled WGS sequence"/>
</dbReference>
<gene>
    <name evidence="1" type="ORF">VITU9109_16793</name>
</gene>
<keyword evidence="2" id="KW-1185">Reference proteome</keyword>
<organism evidence="1 2">
    <name type="scientific">Vibrio tubiashii ATCC 19109</name>
    <dbReference type="NCBI Taxonomy" id="1051646"/>
    <lineage>
        <taxon>Bacteria</taxon>
        <taxon>Pseudomonadati</taxon>
        <taxon>Pseudomonadota</taxon>
        <taxon>Gammaproteobacteria</taxon>
        <taxon>Vibrionales</taxon>
        <taxon>Vibrionaceae</taxon>
        <taxon>Vibrio</taxon>
        <taxon>Vibrio oreintalis group</taxon>
    </lineage>
</organism>
<evidence type="ECO:0000313" key="2">
    <source>
        <dbReference type="Proteomes" id="UP000003836"/>
    </source>
</evidence>
<accession>A0ABP2LFF3</accession>
<proteinExistence type="predicted"/>
<name>A0ABP2LFF3_9VIBR</name>